<dbReference type="Proteomes" id="UP000030686">
    <property type="component" value="Unassembled WGS sequence"/>
</dbReference>
<dbReference type="EMBL" id="HG792020">
    <property type="protein sequence ID" value="CDM37347.1"/>
    <property type="molecule type" value="Genomic_DNA"/>
</dbReference>
<protein>
    <submittedName>
        <fullName evidence="4">AMP-dependent synthetase/ligase</fullName>
    </submittedName>
</protein>
<dbReference type="AlphaFoldDB" id="W6R6B3"/>
<dbReference type="GO" id="GO:0005777">
    <property type="term" value="C:peroxisome"/>
    <property type="evidence" value="ECO:0007669"/>
    <property type="project" value="TreeGrafter"/>
</dbReference>
<dbReference type="Gene3D" id="3.40.50.12780">
    <property type="entry name" value="N-terminal domain of ligase-like"/>
    <property type="match status" value="1"/>
</dbReference>
<evidence type="ECO:0000259" key="3">
    <source>
        <dbReference type="Pfam" id="PF00501"/>
    </source>
</evidence>
<organism evidence="4 5">
    <name type="scientific">Penicillium roqueforti (strain FM164)</name>
    <dbReference type="NCBI Taxonomy" id="1365484"/>
    <lineage>
        <taxon>Eukaryota</taxon>
        <taxon>Fungi</taxon>
        <taxon>Dikarya</taxon>
        <taxon>Ascomycota</taxon>
        <taxon>Pezizomycotina</taxon>
        <taxon>Eurotiomycetes</taxon>
        <taxon>Eurotiomycetidae</taxon>
        <taxon>Eurotiales</taxon>
        <taxon>Aspergillaceae</taxon>
        <taxon>Penicillium</taxon>
    </lineage>
</organism>
<comment type="similarity">
    <text evidence="1">Belongs to the ATP-dependent AMP-binding enzyme family.</text>
</comment>
<dbReference type="PROSITE" id="PS00455">
    <property type="entry name" value="AMP_BINDING"/>
    <property type="match status" value="1"/>
</dbReference>
<dbReference type="PANTHER" id="PTHR43107">
    <property type="entry name" value="LONG-CHAIN FATTY ACID TRANSPORT PROTEIN"/>
    <property type="match status" value="1"/>
</dbReference>
<proteinExistence type="inferred from homology"/>
<dbReference type="SUPFAM" id="SSF56801">
    <property type="entry name" value="Acetyl-CoA synthetase-like"/>
    <property type="match status" value="1"/>
</dbReference>
<evidence type="ECO:0000313" key="4">
    <source>
        <dbReference type="EMBL" id="CDM37347.1"/>
    </source>
</evidence>
<keyword evidence="5" id="KW-1185">Reference proteome</keyword>
<dbReference type="OrthoDB" id="196650at2759"/>
<dbReference type="STRING" id="1365484.W6R6B3"/>
<dbReference type="GO" id="GO:0005324">
    <property type="term" value="F:long-chain fatty acid transmembrane transporter activity"/>
    <property type="evidence" value="ECO:0007669"/>
    <property type="project" value="TreeGrafter"/>
</dbReference>
<evidence type="ECO:0000256" key="1">
    <source>
        <dbReference type="ARBA" id="ARBA00006432"/>
    </source>
</evidence>
<gene>
    <name evidence="4" type="ORF">PROQFM164_S06g000308</name>
</gene>
<name>W6R6B3_PENRF</name>
<evidence type="ECO:0000256" key="2">
    <source>
        <dbReference type="ARBA" id="ARBA00022598"/>
    </source>
</evidence>
<reference evidence="4" key="1">
    <citation type="journal article" date="2014" name="Nat. Commun.">
        <title>Multiple recent horizontal transfers of a large genomic region in cheese making fungi.</title>
        <authorList>
            <person name="Cheeseman K."/>
            <person name="Ropars J."/>
            <person name="Renault P."/>
            <person name="Dupont J."/>
            <person name="Gouzy J."/>
            <person name="Branca A."/>
            <person name="Abraham A.L."/>
            <person name="Ceppi M."/>
            <person name="Conseiller E."/>
            <person name="Debuchy R."/>
            <person name="Malagnac F."/>
            <person name="Goarin A."/>
            <person name="Silar P."/>
            <person name="Lacoste S."/>
            <person name="Sallet E."/>
            <person name="Bensimon A."/>
            <person name="Giraud T."/>
            <person name="Brygoo Y."/>
        </authorList>
    </citation>
    <scope>NUCLEOTIDE SEQUENCE [LARGE SCALE GENOMIC DNA]</scope>
    <source>
        <strain evidence="4">FM164</strain>
    </source>
</reference>
<dbReference type="Pfam" id="PF00501">
    <property type="entry name" value="AMP-binding"/>
    <property type="match status" value="1"/>
</dbReference>
<evidence type="ECO:0000313" key="5">
    <source>
        <dbReference type="Proteomes" id="UP000030686"/>
    </source>
</evidence>
<dbReference type="GO" id="GO:0009898">
    <property type="term" value="C:cytoplasmic side of plasma membrane"/>
    <property type="evidence" value="ECO:0007669"/>
    <property type="project" value="TreeGrafter"/>
</dbReference>
<feature type="domain" description="AMP-dependent synthetase/ligase" evidence="3">
    <location>
        <begin position="7"/>
        <end position="172"/>
    </location>
</feature>
<sequence>MDCVWTRERPYTYREIQDQACQYAHFFLSQGVKKGDLVALYLQNSNEYIFAWIGLWSIGCAPAAINYNLTGDALLHCLKISGANILLVDEDADCRARVDESNDAITHNLGMKSMTLDSSLKAHINTFPITLPPKELSKHVTSDFPAILLHTSGTTGMPKGCAFTMSRLYTTLFIRRALMGDTPGPDGDR</sequence>
<dbReference type="GO" id="GO:0004467">
    <property type="term" value="F:long-chain fatty acid-CoA ligase activity"/>
    <property type="evidence" value="ECO:0007669"/>
    <property type="project" value="TreeGrafter"/>
</dbReference>
<dbReference type="GO" id="GO:0005811">
    <property type="term" value="C:lipid droplet"/>
    <property type="evidence" value="ECO:0007669"/>
    <property type="project" value="TreeGrafter"/>
</dbReference>
<dbReference type="PANTHER" id="PTHR43107:SF6">
    <property type="entry name" value="ACYL-COA SYNTHETASE FAMILY PROTEIN (CEFD1), PUTATIVE (AFU_ORTHOLOGUE AFUA_6G03630)-RELATED"/>
    <property type="match status" value="1"/>
</dbReference>
<dbReference type="InterPro" id="IPR042099">
    <property type="entry name" value="ANL_N_sf"/>
</dbReference>
<keyword evidence="2 4" id="KW-0436">Ligase</keyword>
<dbReference type="GO" id="GO:0044539">
    <property type="term" value="P:long-chain fatty acid import into cell"/>
    <property type="evidence" value="ECO:0007669"/>
    <property type="project" value="TreeGrafter"/>
</dbReference>
<dbReference type="InterPro" id="IPR020845">
    <property type="entry name" value="AMP-binding_CS"/>
</dbReference>
<accession>W6R6B3</accession>
<dbReference type="InterPro" id="IPR000873">
    <property type="entry name" value="AMP-dep_synth/lig_dom"/>
</dbReference>